<comment type="caution">
    <text evidence="1">The sequence shown here is derived from an EMBL/GenBank/DDBJ whole genome shotgun (WGS) entry which is preliminary data.</text>
</comment>
<dbReference type="Proteomes" id="UP000254118">
    <property type="component" value="Unassembled WGS sequence"/>
</dbReference>
<sequence length="38" mass="4265">MFFGEDNLSPAMCYLCMPLCDVGAFFVDQFVDVIVVDL</sequence>
<proteinExistence type="predicted"/>
<dbReference type="EMBL" id="UFYA01000001">
    <property type="protein sequence ID" value="STD06266.1"/>
    <property type="molecule type" value="Genomic_DNA"/>
</dbReference>
<evidence type="ECO:0000313" key="2">
    <source>
        <dbReference type="Proteomes" id="UP000254118"/>
    </source>
</evidence>
<name>A0AA46GZX2_9MICO</name>
<evidence type="ECO:0000313" key="1">
    <source>
        <dbReference type="EMBL" id="STD06266.1"/>
    </source>
</evidence>
<reference evidence="1 2" key="1">
    <citation type="submission" date="2018-06" db="EMBL/GenBank/DDBJ databases">
        <authorList>
            <consortium name="Pathogen Informatics"/>
            <person name="Doyle S."/>
        </authorList>
    </citation>
    <scope>NUCLEOTIDE SEQUENCE [LARGE SCALE GENOMIC DNA]</scope>
    <source>
        <strain evidence="1 2">NCTC7915</strain>
    </source>
</reference>
<accession>A0AA46GZX2</accession>
<organism evidence="1 2">
    <name type="scientific">Dermatophilus congolensis</name>
    <dbReference type="NCBI Taxonomy" id="1863"/>
    <lineage>
        <taxon>Bacteria</taxon>
        <taxon>Bacillati</taxon>
        <taxon>Actinomycetota</taxon>
        <taxon>Actinomycetes</taxon>
        <taxon>Micrococcales</taxon>
        <taxon>Dermatophilaceae</taxon>
        <taxon>Dermatophilus</taxon>
    </lineage>
</organism>
<gene>
    <name evidence="1" type="ORF">NCTC7915_00589</name>
</gene>
<dbReference type="AlphaFoldDB" id="A0AA46GZX2"/>
<protein>
    <submittedName>
        <fullName evidence="1">Uncharacterized protein</fullName>
    </submittedName>
</protein>